<dbReference type="GO" id="GO:0051028">
    <property type="term" value="P:mRNA transport"/>
    <property type="evidence" value="ECO:0007669"/>
    <property type="project" value="UniProtKB-KW"/>
</dbReference>
<name>A0A836JUZ0_9HYME</name>
<feature type="compositionally biased region" description="Low complexity" evidence="18">
    <location>
        <begin position="168"/>
        <end position="178"/>
    </location>
</feature>
<evidence type="ECO:0000256" key="12">
    <source>
        <dbReference type="ARBA" id="ARBA00022825"/>
    </source>
</evidence>
<dbReference type="Pfam" id="PF12110">
    <property type="entry name" value="Nup96"/>
    <property type="match status" value="1"/>
</dbReference>
<evidence type="ECO:0000256" key="17">
    <source>
        <dbReference type="ARBA" id="ARBA00023242"/>
    </source>
</evidence>
<evidence type="ECO:0000256" key="1">
    <source>
        <dbReference type="ARBA" id="ARBA00004567"/>
    </source>
</evidence>
<dbReference type="GO" id="GO:0044614">
    <property type="term" value="C:nuclear pore cytoplasmic filaments"/>
    <property type="evidence" value="ECO:0007669"/>
    <property type="project" value="TreeGrafter"/>
</dbReference>
<dbReference type="Pfam" id="PF04096">
    <property type="entry name" value="Nucleoporin2"/>
    <property type="match status" value="1"/>
</dbReference>
<dbReference type="PROSITE" id="PS51434">
    <property type="entry name" value="NUP_C"/>
    <property type="match status" value="1"/>
</dbReference>
<keyword evidence="13" id="KW-0653">Protein transport</keyword>
<dbReference type="GO" id="GO:0008236">
    <property type="term" value="F:serine-type peptidase activity"/>
    <property type="evidence" value="ECO:0007669"/>
    <property type="project" value="UniProtKB-KW"/>
</dbReference>
<dbReference type="Gene3D" id="1.25.40.690">
    <property type="match status" value="1"/>
</dbReference>
<evidence type="ECO:0000256" key="16">
    <source>
        <dbReference type="ARBA" id="ARBA00023136"/>
    </source>
</evidence>
<dbReference type="GO" id="GO:0017056">
    <property type="term" value="F:structural constituent of nuclear pore"/>
    <property type="evidence" value="ECO:0007669"/>
    <property type="project" value="InterPro"/>
</dbReference>
<evidence type="ECO:0000256" key="11">
    <source>
        <dbReference type="ARBA" id="ARBA00022816"/>
    </source>
</evidence>
<dbReference type="PANTHER" id="PTHR23198">
    <property type="entry name" value="NUCLEOPORIN"/>
    <property type="match status" value="1"/>
</dbReference>
<comment type="subcellular location">
    <subcellularLocation>
        <location evidence="2">Nucleus membrane</location>
        <topology evidence="2">Peripheral membrane protein</topology>
        <orientation evidence="2">Nucleoplasmic side</orientation>
    </subcellularLocation>
    <subcellularLocation>
        <location evidence="1">Nucleus</location>
        <location evidence="1">Nuclear pore complex</location>
    </subcellularLocation>
    <subcellularLocation>
        <location evidence="3">Nucleus</location>
        <location evidence="3">Nucleoplasm</location>
    </subcellularLocation>
</comment>
<dbReference type="GO" id="GO:0000973">
    <property type="term" value="P:post-transcriptional tethering of RNA polymerase II gene DNA at nuclear periphery"/>
    <property type="evidence" value="ECO:0007669"/>
    <property type="project" value="TreeGrafter"/>
</dbReference>
<feature type="region of interest" description="Disordered" evidence="18">
    <location>
        <begin position="136"/>
        <end position="178"/>
    </location>
</feature>
<proteinExistence type="inferred from homology"/>
<dbReference type="EMBL" id="JAANIA010000071">
    <property type="protein sequence ID" value="KAG5327621.1"/>
    <property type="molecule type" value="Genomic_DNA"/>
</dbReference>
<evidence type="ECO:0000256" key="5">
    <source>
        <dbReference type="ARBA" id="ARBA00013472"/>
    </source>
</evidence>
<feature type="compositionally biased region" description="Polar residues" evidence="18">
    <location>
        <begin position="759"/>
        <end position="773"/>
    </location>
</feature>
<evidence type="ECO:0000313" key="21">
    <source>
        <dbReference type="Proteomes" id="UP000668214"/>
    </source>
</evidence>
<keyword evidence="8" id="KW-0677">Repeat</keyword>
<feature type="domain" description="Peptidase S59" evidence="19">
    <location>
        <begin position="923"/>
        <end position="1064"/>
    </location>
</feature>
<dbReference type="SUPFAM" id="SSF82215">
    <property type="entry name" value="C-terminal autoproteolytic domain of nucleoporin nup98"/>
    <property type="match status" value="1"/>
</dbReference>
<dbReference type="Gene3D" id="3.30.1610.10">
    <property type="entry name" value="Peptidase S59, nucleoporin"/>
    <property type="match status" value="1"/>
</dbReference>
<dbReference type="PANTHER" id="PTHR23198:SF6">
    <property type="entry name" value="NUCLEAR PORE COMPLEX PROTEIN NUP98-NUP96"/>
    <property type="match status" value="1"/>
</dbReference>
<keyword evidence="10" id="KW-0068">Autocatalytic cleavage</keyword>
<evidence type="ECO:0000256" key="3">
    <source>
        <dbReference type="ARBA" id="ARBA00004642"/>
    </source>
</evidence>
<feature type="non-terminal residue" evidence="20">
    <location>
        <position position="1"/>
    </location>
</feature>
<evidence type="ECO:0000259" key="19">
    <source>
        <dbReference type="PROSITE" id="PS51434"/>
    </source>
</evidence>
<evidence type="ECO:0000256" key="6">
    <source>
        <dbReference type="ARBA" id="ARBA00022448"/>
    </source>
</evidence>
<evidence type="ECO:0000256" key="2">
    <source>
        <dbReference type="ARBA" id="ARBA00004620"/>
    </source>
</evidence>
<organism evidence="20 21">
    <name type="scientific">Pseudoatta argentina</name>
    <dbReference type="NCBI Taxonomy" id="621737"/>
    <lineage>
        <taxon>Eukaryota</taxon>
        <taxon>Metazoa</taxon>
        <taxon>Ecdysozoa</taxon>
        <taxon>Arthropoda</taxon>
        <taxon>Hexapoda</taxon>
        <taxon>Insecta</taxon>
        <taxon>Pterygota</taxon>
        <taxon>Neoptera</taxon>
        <taxon>Endopterygota</taxon>
        <taxon>Hymenoptera</taxon>
        <taxon>Apocrita</taxon>
        <taxon>Aculeata</taxon>
        <taxon>Formicoidea</taxon>
        <taxon>Formicidae</taxon>
        <taxon>Myrmicinae</taxon>
        <taxon>Pseudoatta</taxon>
    </lineage>
</organism>
<evidence type="ECO:0000256" key="13">
    <source>
        <dbReference type="ARBA" id="ARBA00022927"/>
    </source>
</evidence>
<dbReference type="GO" id="GO:0006508">
    <property type="term" value="P:proteolysis"/>
    <property type="evidence" value="ECO:0007669"/>
    <property type="project" value="UniProtKB-KW"/>
</dbReference>
<evidence type="ECO:0000256" key="9">
    <source>
        <dbReference type="ARBA" id="ARBA00022801"/>
    </source>
</evidence>
<dbReference type="GO" id="GO:0003723">
    <property type="term" value="F:RNA binding"/>
    <property type="evidence" value="ECO:0007669"/>
    <property type="project" value="TreeGrafter"/>
</dbReference>
<evidence type="ECO:0000256" key="14">
    <source>
        <dbReference type="ARBA" id="ARBA00023010"/>
    </source>
</evidence>
<dbReference type="FunFam" id="3.30.1610.10:FF:000001">
    <property type="entry name" value="Nuclear pore complex protein Nup98-Nup96"/>
    <property type="match status" value="1"/>
</dbReference>
<evidence type="ECO:0000256" key="8">
    <source>
        <dbReference type="ARBA" id="ARBA00022737"/>
    </source>
</evidence>
<dbReference type="GO" id="GO:0006606">
    <property type="term" value="P:protein import into nucleus"/>
    <property type="evidence" value="ECO:0007669"/>
    <property type="project" value="TreeGrafter"/>
</dbReference>
<sequence length="2017" mass="222573">MEYIIFTRKNAETDLEKRVERRLLRDAQNSFEQEFIAQFRLNQVLIMQIVNNLRQDLEKQRITGLQKFKIPTQVSPRYHSILVIYRTLDKNDMTPEEHPGGFSTAAQNSPFGQSAFSKSITTTSFGSGATPVFGSSNTSSLFSSKPTGSTTGGLFGNTTTPPAFRQPTNTQSFGGFGTTNTSTNLFGTQQNAGTNLFGTNTGTSAFGQANKPGFNFGTTSGTNLFGQPQQNAQQTTPFGQTNTTNTNLFGTTTGFGNTNPTTIPAGTAVKFTPVITTDSMSKNGISHSISARHCCIASMKEYESKSYEELRFEDYQLGRKGPQTGLFGTSAQTSPFGSAAAGTSTAGTGFGSMTGGFGTTSQSGSTGLFGKPISNFGTPATTTTNNFAFNSTPTTNLFGTNTQTKPFGTAPTPLFGTSSTNQTAGTGFGSINTGQNTGFGSTFGSAQPNQSIGLFNQNKSAFNIPSTSTSTVFTGFGQPATNTTTPLFGNKTTTTGFGTTSTFGATASSTFGTNTGFNSGTNAGSSLFNSSFKPAGQTSGFSFGTTPASSSGLGTSTGLNLSGGSSLFGQQKSGSLFGNAGNNTTFNTSGTFGSSTFGTTSNMISGTGMSSLSGGVANQTKTNGSVPVHQQILALVSAPFGDSPLLKNLLPVSTLSILNNYPERTIVIFDYNVYLFQASGKTEELLKPTNPASKVLNSPQYRVTANNKSPKIKAKVVSSTQLSKKSLFDGLEEEDPVITEAFQPRPSAKRLVLRPKLATNSSVQSPTENVESVTNDTADDRTDTNIIHSNNIEVNDKENHSQDNNRFVNDRRSSTSWLKSTLPRKNKISNDELLEGQQSPFSGTNVSEEMNNTVVELRTQNNISNHSDPINLIEVPLNSTFDEKNSVNLTMQSAESGQETDENSFSMLQSNWSMNMAKVTLRRAGYYTIPSLDKLDDFVCGETCIVPNFTIGREGYGNVYFPDSFDVYGLNLDEIVHFRHKEVIIYPDDEKKPPVGQGLNRKAQVTLDKVWPHDKSLHEPIMDPQRLAAMNYEGKLRRVSAKHDTRFLEYRPETGSWVFKVDHFSKYGLSDSDEDDSQIPSTSEAKKLKGFSTAIQKGKFVDPSSVINKEAINGTLDSTKIGNSKHLSMIESNFLGKVPINHFAYSDHNYEERGMIVSPVEETSFGHSGFVSRDYNYEKRMTISPIGNNARVTGTDSHKLQLMKASFFDVNDEDINDETSNGIFSSVQKTLTNYFPDVTETKNDEVPYSATLRATLITNKALSVCPENVLYTSSRKSHLPCIGVKDKQFIEKAIPPPVITPVTNVLKYHYEVVPLEESRLNKLRFRCVADTGIYMGRTFRPSWGAGLTLLSLSTQEQAIKMQLRNTFSQLSRYVSGRPSDDVSSTVIVQRLQIVGGDEYDTKMFKDSIECQLRIQLDHCVVGHEGDCPTFDITTDSANEALQLHCTLAQDLAEKEQRPSEDANDEQMQCGSATERSYRQYASIVWTLCVALWGNYDQDTANNANEEHYNIIVRREAVGEWLRNVIQNTIEREIKNIDIVTKNSHEKIILSLLSACKLEDACQEARKAGDHCLALLMAQLRSGATVKKLIKQQLALWQETNVDENLTIDRLKLFMLVAGEPLISSKHGTINVCEDLDWKRAFAIHLWYLSPPTSSITDALDLYEASFNTTEAQAYAAIPEPEYRENDYDAELNNGKRIYDLCFQLLKLYCTGNHDLGELLNPLSYTANPLDYRLSWLMQQTLVALGYTHLSDHVAALTHTNFATQLEAHGLWHWAIFVVLHLRDSSRRRIAVQDLLLRHIEIDDTPEYVKREQFLKEELGISLVWIHQAKAIKSSINKRYGEAAWYYIQAEQWTQAHEIIIEHLAADAIINENYEYLKSLLSSLVPIECSGTISGWSYQGQLLWEYMEITSEIQSLLKSAPDYCGLTYQLETLKPRLTNLCHKIDQFPCLTAKHKLCQAEIAKRILHLARNMLLLQKNEQRSVTKLLVRLISQLPLPEDYAQQELRPIVNMRVTEVMP</sequence>
<keyword evidence="15" id="KW-0906">Nuclear pore complex</keyword>
<dbReference type="Gene3D" id="1.10.10.2360">
    <property type="match status" value="1"/>
</dbReference>
<evidence type="ECO:0000256" key="18">
    <source>
        <dbReference type="SAM" id="MobiDB-lite"/>
    </source>
</evidence>
<gene>
    <name evidence="20" type="primary">Nup98</name>
    <name evidence="20" type="ORF">G6Z78_0005452</name>
</gene>
<dbReference type="Pfam" id="PF21240">
    <property type="entry name" value="Nup98_GLEBS"/>
    <property type="match status" value="1"/>
</dbReference>
<evidence type="ECO:0000256" key="4">
    <source>
        <dbReference type="ARBA" id="ARBA00008926"/>
    </source>
</evidence>
<dbReference type="GO" id="GO:0005654">
    <property type="term" value="C:nucleoplasm"/>
    <property type="evidence" value="ECO:0007669"/>
    <property type="project" value="UniProtKB-SubCell"/>
</dbReference>
<dbReference type="FunFam" id="1.10.10.2360:FF:000001">
    <property type="entry name" value="Nuclear pore complex protein Nup98-Nup96"/>
    <property type="match status" value="1"/>
</dbReference>
<keyword evidence="6" id="KW-0813">Transport</keyword>
<keyword evidence="17" id="KW-0539">Nucleus</keyword>
<reference evidence="20" key="1">
    <citation type="submission" date="2020-02" db="EMBL/GenBank/DDBJ databases">
        <title>Relaxed selection underlies rapid genomic changes in the transitions from sociality to social parasitism in ants.</title>
        <authorList>
            <person name="Bi X."/>
        </authorList>
    </citation>
    <scope>NUCLEOTIDE SEQUENCE</scope>
    <source>
        <strain evidence="20">BGI-DK2014c</strain>
        <tissue evidence="20">Whole body</tissue>
    </source>
</reference>
<dbReference type="GO" id="GO:0034398">
    <property type="term" value="P:telomere tethering at nuclear periphery"/>
    <property type="evidence" value="ECO:0007669"/>
    <property type="project" value="TreeGrafter"/>
</dbReference>
<evidence type="ECO:0000313" key="20">
    <source>
        <dbReference type="EMBL" id="KAG5327621.1"/>
    </source>
</evidence>
<comment type="similarity">
    <text evidence="4">Belongs to the nucleoporin GLFG family.</text>
</comment>
<feature type="region of interest" description="Disordered" evidence="18">
    <location>
        <begin position="759"/>
        <end position="783"/>
    </location>
</feature>
<dbReference type="InterPro" id="IPR021967">
    <property type="entry name" value="Nup98_C"/>
</dbReference>
<dbReference type="InterPro" id="IPR007230">
    <property type="entry name" value="Nup98_auto-Pept-S59_dom"/>
</dbReference>
<dbReference type="InterPro" id="IPR037665">
    <property type="entry name" value="Nucleoporin_S59-like"/>
</dbReference>
<keyword evidence="14" id="KW-0811">Translocation</keyword>
<keyword evidence="16" id="KW-0472">Membrane</keyword>
<keyword evidence="9" id="KW-0378">Hydrolase</keyword>
<evidence type="ECO:0000256" key="15">
    <source>
        <dbReference type="ARBA" id="ARBA00023132"/>
    </source>
</evidence>
<protein>
    <recommendedName>
        <fullName evidence="5">Nuclear pore complex protein Nup98-Nup96</fullName>
    </recommendedName>
</protein>
<dbReference type="GO" id="GO:0006405">
    <property type="term" value="P:RNA export from nucleus"/>
    <property type="evidence" value="ECO:0007669"/>
    <property type="project" value="TreeGrafter"/>
</dbReference>
<evidence type="ECO:0000256" key="7">
    <source>
        <dbReference type="ARBA" id="ARBA00022670"/>
    </source>
</evidence>
<evidence type="ECO:0000256" key="10">
    <source>
        <dbReference type="ARBA" id="ARBA00022813"/>
    </source>
</evidence>
<dbReference type="GO" id="GO:0031965">
    <property type="term" value="C:nuclear membrane"/>
    <property type="evidence" value="ECO:0007669"/>
    <property type="project" value="UniProtKB-SubCell"/>
</dbReference>
<keyword evidence="11" id="KW-0509">mRNA transport</keyword>
<accession>A0A836JUZ0</accession>
<dbReference type="GO" id="GO:0008139">
    <property type="term" value="F:nuclear localization sequence binding"/>
    <property type="evidence" value="ECO:0007669"/>
    <property type="project" value="TreeGrafter"/>
</dbReference>
<comment type="caution">
    <text evidence="20">The sequence shown here is derived from an EMBL/GenBank/DDBJ whole genome shotgun (WGS) entry which is preliminary data.</text>
</comment>
<keyword evidence="12" id="KW-0720">Serine protease</keyword>
<dbReference type="Proteomes" id="UP000668214">
    <property type="component" value="Unassembled WGS sequence"/>
</dbReference>
<keyword evidence="7" id="KW-0645">Protease</keyword>
<keyword evidence="21" id="KW-1185">Reference proteome</keyword>
<feature type="non-terminal residue" evidence="20">
    <location>
        <position position="2017"/>
    </location>
</feature>
<dbReference type="InterPro" id="IPR036903">
    <property type="entry name" value="Nup98_auto-Pept-S59_dom_sf"/>
</dbReference>